<keyword evidence="3" id="KW-1185">Reference proteome</keyword>
<proteinExistence type="predicted"/>
<feature type="compositionally biased region" description="Basic and acidic residues" evidence="1">
    <location>
        <begin position="129"/>
        <end position="145"/>
    </location>
</feature>
<dbReference type="Proteomes" id="UP000464186">
    <property type="component" value="Chromosome"/>
</dbReference>
<dbReference type="EMBL" id="CP047898">
    <property type="protein sequence ID" value="QHK19383.1"/>
    <property type="molecule type" value="Genomic_DNA"/>
</dbReference>
<evidence type="ECO:0000256" key="1">
    <source>
        <dbReference type="SAM" id="MobiDB-lite"/>
    </source>
</evidence>
<feature type="compositionally biased region" description="Polar residues" evidence="1">
    <location>
        <begin position="184"/>
        <end position="198"/>
    </location>
</feature>
<sequence>MGTHYSPGNHQAAEHQILGLMMATYASADGSRVRPGQARLAAVMGTSISTVERGQRTMEQEGFLEMVAKGHSSGRGRSSGYASEYRLTIPSDLLDRVAMLDPDEKHPSSTPGESGNDPAPMTGEYPPEPSRHSRGSKESPVKQDETPVTGAEIPVNLAESPVTHDGPPQHKHHHKDQNKKDQSGFLTLSDASAKSPDTSAGIEAERNRQLTALQSLIDSQKEAS</sequence>
<evidence type="ECO:0008006" key="4">
    <source>
        <dbReference type="Google" id="ProtNLM"/>
    </source>
</evidence>
<evidence type="ECO:0000313" key="2">
    <source>
        <dbReference type="EMBL" id="QHK19383.1"/>
    </source>
</evidence>
<feature type="region of interest" description="Disordered" evidence="1">
    <location>
        <begin position="101"/>
        <end position="207"/>
    </location>
</feature>
<protein>
    <recommendedName>
        <fullName evidence="4">Helix-turn-helix domain-containing protein</fullName>
    </recommendedName>
</protein>
<evidence type="ECO:0000313" key="3">
    <source>
        <dbReference type="Proteomes" id="UP000464186"/>
    </source>
</evidence>
<organism evidence="2 3">
    <name type="scientific">Pseudarthrobacter psychrotolerans</name>
    <dbReference type="NCBI Taxonomy" id="2697569"/>
    <lineage>
        <taxon>Bacteria</taxon>
        <taxon>Bacillati</taxon>
        <taxon>Actinomycetota</taxon>
        <taxon>Actinomycetes</taxon>
        <taxon>Micrococcales</taxon>
        <taxon>Micrococcaceae</taxon>
        <taxon>Pseudarthrobacter</taxon>
    </lineage>
</organism>
<name>A0A6P1NK16_9MICC</name>
<gene>
    <name evidence="2" type="ORF">GU243_06095</name>
</gene>
<dbReference type="KEGG" id="psey:GU243_06095"/>
<dbReference type="AlphaFoldDB" id="A0A6P1NK16"/>
<accession>A0A6P1NK16</accession>
<reference evidence="2 3" key="1">
    <citation type="submission" date="2020-01" db="EMBL/GenBank/DDBJ databases">
        <title>Pseudarthrobacter psychrotolerans sp. nov., isolated from antarctic soil.</title>
        <authorList>
            <person name="Shin Y."/>
            <person name="Park W."/>
        </authorList>
    </citation>
    <scope>NUCLEOTIDE SEQUENCE [LARGE SCALE GENOMIC DNA]</scope>
    <source>
        <strain evidence="2 3">YJ56</strain>
    </source>
</reference>